<keyword evidence="8" id="KW-1185">Reference proteome</keyword>
<dbReference type="Pfam" id="PF13855">
    <property type="entry name" value="LRR_8"/>
    <property type="match status" value="3"/>
</dbReference>
<dbReference type="InterPro" id="IPR001611">
    <property type="entry name" value="Leu-rich_rpt"/>
</dbReference>
<evidence type="ECO:0000256" key="5">
    <source>
        <dbReference type="SAM" id="SignalP"/>
    </source>
</evidence>
<dbReference type="PANTHER" id="PTHR45712:SF22">
    <property type="entry name" value="INSULIN-LIKE GROWTH FACTOR-BINDING PROTEIN COMPLEX ACID LABILE SUBUNIT"/>
    <property type="match status" value="1"/>
</dbReference>
<evidence type="ECO:0000256" key="4">
    <source>
        <dbReference type="ARBA" id="ARBA00023180"/>
    </source>
</evidence>
<sequence length="426" mass="48716">MLWEIVSTVFILTISVWGSPKCRTRFNAEVVCVAGSDDYILQRGLVSDNNDTVAITLKDCRITDVDIEAFKNVYNLKEIDLSRNKISFLKVGVFDGIPKLSSLRLSKNLLSTLPLGLFDNLPTLQRLDVSDNKINFLKLGIFNNLPQLVRLELANNEFLGNELDPCLFDKNPMIKYLHFSGNNMSEAPDQLLNGIQELSILGLSNCYLTEIPKFATRSNLNTLKKILLQRNQIRRLDDPTTFINMGNLAMLDLFNNTIENLNETVFKPLTKIEVIDLSLNKIEQIPKNMFQNMLSVKSIDLSNNLIKIIPTNAFKSSCLQTLDLSSNRISYLERNFFSTLCCFNKTLSTFYFKNNPFQCACLVEILKDMKKFGIKHDIDENKEHTKCSMTNEVTCMRPDEEIRDVDNDEDKLWSTFGLPHYINSTK</sequence>
<dbReference type="AlphaFoldDB" id="A0A922CK25"/>
<evidence type="ECO:0000256" key="1">
    <source>
        <dbReference type="ARBA" id="ARBA00022614"/>
    </source>
</evidence>
<dbReference type="PROSITE" id="PS51450">
    <property type="entry name" value="LRR"/>
    <property type="match status" value="1"/>
</dbReference>
<dbReference type="Proteomes" id="UP000791440">
    <property type="component" value="Unassembled WGS sequence"/>
</dbReference>
<dbReference type="SUPFAM" id="SSF52058">
    <property type="entry name" value="L domain-like"/>
    <property type="match status" value="1"/>
</dbReference>
<evidence type="ECO:0000256" key="2">
    <source>
        <dbReference type="ARBA" id="ARBA00022729"/>
    </source>
</evidence>
<feature type="signal peptide" evidence="5">
    <location>
        <begin position="1"/>
        <end position="18"/>
    </location>
</feature>
<dbReference type="InterPro" id="IPR032675">
    <property type="entry name" value="LRR_dom_sf"/>
</dbReference>
<evidence type="ECO:0000313" key="8">
    <source>
        <dbReference type="Proteomes" id="UP000791440"/>
    </source>
</evidence>
<keyword evidence="1" id="KW-0433">Leucine-rich repeat</keyword>
<feature type="chain" id="PRO_5038276723" evidence="5">
    <location>
        <begin position="19"/>
        <end position="426"/>
    </location>
</feature>
<evidence type="ECO:0000313" key="7">
    <source>
        <dbReference type="EMBL" id="KAG6449048.1"/>
    </source>
</evidence>
<comment type="caution">
    <text evidence="6">The sequence shown here is derived from an EMBL/GenBank/DDBJ whole genome shotgun (WGS) entry which is preliminary data.</text>
</comment>
<dbReference type="FunFam" id="3.80.10.10:FF:000770">
    <property type="entry name" value="Uncharacterized protein"/>
    <property type="match status" value="1"/>
</dbReference>
<reference evidence="6" key="1">
    <citation type="journal article" date="2016" name="Insect Biochem. Mol. Biol.">
        <title>Multifaceted biological insights from a draft genome sequence of the tobacco hornworm moth, Manduca sexta.</title>
        <authorList>
            <person name="Kanost M.R."/>
            <person name="Arrese E.L."/>
            <person name="Cao X."/>
            <person name="Chen Y.R."/>
            <person name="Chellapilla S."/>
            <person name="Goldsmith M.R."/>
            <person name="Grosse-Wilde E."/>
            <person name="Heckel D.G."/>
            <person name="Herndon N."/>
            <person name="Jiang H."/>
            <person name="Papanicolaou A."/>
            <person name="Qu J."/>
            <person name="Soulages J.L."/>
            <person name="Vogel H."/>
            <person name="Walters J."/>
            <person name="Waterhouse R.M."/>
            <person name="Ahn S.J."/>
            <person name="Almeida F.C."/>
            <person name="An C."/>
            <person name="Aqrawi P."/>
            <person name="Bretschneider A."/>
            <person name="Bryant W.B."/>
            <person name="Bucks S."/>
            <person name="Chao H."/>
            <person name="Chevignon G."/>
            <person name="Christen J.M."/>
            <person name="Clarke D.F."/>
            <person name="Dittmer N.T."/>
            <person name="Ferguson L.C.F."/>
            <person name="Garavelou S."/>
            <person name="Gordon K.H.J."/>
            <person name="Gunaratna R.T."/>
            <person name="Han Y."/>
            <person name="Hauser F."/>
            <person name="He Y."/>
            <person name="Heidel-Fischer H."/>
            <person name="Hirsh A."/>
            <person name="Hu Y."/>
            <person name="Jiang H."/>
            <person name="Kalra D."/>
            <person name="Klinner C."/>
            <person name="Konig C."/>
            <person name="Kovar C."/>
            <person name="Kroll A.R."/>
            <person name="Kuwar S.S."/>
            <person name="Lee S.L."/>
            <person name="Lehman R."/>
            <person name="Li K."/>
            <person name="Li Z."/>
            <person name="Liang H."/>
            <person name="Lovelace S."/>
            <person name="Lu Z."/>
            <person name="Mansfield J.H."/>
            <person name="McCulloch K.J."/>
            <person name="Mathew T."/>
            <person name="Morton B."/>
            <person name="Muzny D.M."/>
            <person name="Neunemann D."/>
            <person name="Ongeri F."/>
            <person name="Pauchet Y."/>
            <person name="Pu L.L."/>
            <person name="Pyrousis I."/>
            <person name="Rao X.J."/>
            <person name="Redding A."/>
            <person name="Roesel C."/>
            <person name="Sanchez-Gracia A."/>
            <person name="Schaack S."/>
            <person name="Shukla A."/>
            <person name="Tetreau G."/>
            <person name="Wang Y."/>
            <person name="Xiong G.H."/>
            <person name="Traut W."/>
            <person name="Walsh T.K."/>
            <person name="Worley K.C."/>
            <person name="Wu D."/>
            <person name="Wu W."/>
            <person name="Wu Y.Q."/>
            <person name="Zhang X."/>
            <person name="Zou Z."/>
            <person name="Zucker H."/>
            <person name="Briscoe A.D."/>
            <person name="Burmester T."/>
            <person name="Clem R.J."/>
            <person name="Feyereisen R."/>
            <person name="Grimmelikhuijzen C.J.P."/>
            <person name="Hamodrakas S.J."/>
            <person name="Hansson B.S."/>
            <person name="Huguet E."/>
            <person name="Jermiin L.S."/>
            <person name="Lan Q."/>
            <person name="Lehman H.K."/>
            <person name="Lorenzen M."/>
            <person name="Merzendorfer H."/>
            <person name="Michalopoulos I."/>
            <person name="Morton D.B."/>
            <person name="Muthukrishnan S."/>
            <person name="Oakeshott J.G."/>
            <person name="Palmer W."/>
            <person name="Park Y."/>
            <person name="Passarelli A.L."/>
            <person name="Rozas J."/>
            <person name="Schwartz L.M."/>
            <person name="Smith W."/>
            <person name="Southgate A."/>
            <person name="Vilcinskas A."/>
            <person name="Vogt R."/>
            <person name="Wang P."/>
            <person name="Werren J."/>
            <person name="Yu X.Q."/>
            <person name="Zhou J.J."/>
            <person name="Brown S.J."/>
            <person name="Scherer S.E."/>
            <person name="Richards S."/>
            <person name="Blissard G.W."/>
        </authorList>
    </citation>
    <scope>NUCLEOTIDE SEQUENCE</scope>
</reference>
<dbReference type="EMBL" id="JH668367">
    <property type="protein sequence ID" value="KAG6449047.1"/>
    <property type="molecule type" value="Genomic_DNA"/>
</dbReference>
<dbReference type="InterPro" id="IPR050333">
    <property type="entry name" value="SLRP"/>
</dbReference>
<dbReference type="PANTHER" id="PTHR45712">
    <property type="entry name" value="AGAP008170-PA"/>
    <property type="match status" value="1"/>
</dbReference>
<evidence type="ECO:0000313" key="6">
    <source>
        <dbReference type="EMBL" id="KAG6449047.1"/>
    </source>
</evidence>
<name>A0A922CK25_MANSE</name>
<dbReference type="EMBL" id="JH668367">
    <property type="protein sequence ID" value="KAG6449048.1"/>
    <property type="molecule type" value="Genomic_DNA"/>
</dbReference>
<accession>A0A922CK25</accession>
<proteinExistence type="predicted"/>
<dbReference type="SMART" id="SM00369">
    <property type="entry name" value="LRR_TYP"/>
    <property type="match status" value="10"/>
</dbReference>
<dbReference type="InterPro" id="IPR003591">
    <property type="entry name" value="Leu-rich_rpt_typical-subtyp"/>
</dbReference>
<organism evidence="6 8">
    <name type="scientific">Manduca sexta</name>
    <name type="common">Tobacco hawkmoth</name>
    <name type="synonym">Tobacco hornworm</name>
    <dbReference type="NCBI Taxonomy" id="7130"/>
    <lineage>
        <taxon>Eukaryota</taxon>
        <taxon>Metazoa</taxon>
        <taxon>Ecdysozoa</taxon>
        <taxon>Arthropoda</taxon>
        <taxon>Hexapoda</taxon>
        <taxon>Insecta</taxon>
        <taxon>Pterygota</taxon>
        <taxon>Neoptera</taxon>
        <taxon>Endopterygota</taxon>
        <taxon>Lepidoptera</taxon>
        <taxon>Glossata</taxon>
        <taxon>Ditrysia</taxon>
        <taxon>Bombycoidea</taxon>
        <taxon>Sphingidae</taxon>
        <taxon>Sphinginae</taxon>
        <taxon>Sphingini</taxon>
        <taxon>Manduca</taxon>
    </lineage>
</organism>
<keyword evidence="2 5" id="KW-0732">Signal</keyword>
<dbReference type="Gene3D" id="3.80.10.10">
    <property type="entry name" value="Ribonuclease Inhibitor"/>
    <property type="match status" value="3"/>
</dbReference>
<reference evidence="6" key="2">
    <citation type="submission" date="2020-12" db="EMBL/GenBank/DDBJ databases">
        <authorList>
            <person name="Kanost M."/>
        </authorList>
    </citation>
    <scope>NUCLEOTIDE SEQUENCE</scope>
</reference>
<keyword evidence="4" id="KW-0325">Glycoprotein</keyword>
<protein>
    <submittedName>
        <fullName evidence="6">Uncharacterized protein</fullName>
    </submittedName>
</protein>
<dbReference type="OrthoDB" id="676979at2759"/>
<gene>
    <name evidence="6" type="ORF">O3G_MSEX005841</name>
    <name evidence="7" type="ORF">O3G_MSEX005864</name>
</gene>
<evidence type="ECO:0000256" key="3">
    <source>
        <dbReference type="ARBA" id="ARBA00022737"/>
    </source>
</evidence>
<dbReference type="Pfam" id="PF13516">
    <property type="entry name" value="LRR_6"/>
    <property type="match status" value="1"/>
</dbReference>
<keyword evidence="3" id="KW-0677">Repeat</keyword>